<proteinExistence type="predicted"/>
<feature type="region of interest" description="Disordered" evidence="1">
    <location>
        <begin position="1"/>
        <end position="31"/>
    </location>
</feature>
<sequence>MPTSGDENSGPDTLATPGPPVDDVPPSGQVPASILLNGGQTRIPRWPIYASRPGEVDQLLVYWRRGANTDTVYDENKQGPIMETEFVIPLDVSLWAGDGVAYLSYEVIPITPPGNGFTTLDTVLYIDHSVVPLPELLGVSFLYTTPMNYLNCGTLPPIWDGVFIKIPYQGFREGDECVLTWRAYTSLTPAPQNYIDGTEGIFTHQLSRAEAEDPQGFIMPPIPFSTYIEPLLFGCGSAQYKIRRRPGGFIGESELRWVKVDRYLPGTAEPCGP</sequence>
<gene>
    <name evidence="2" type="ORF">J7E47_12590</name>
</gene>
<comment type="caution">
    <text evidence="2">The sequence shown here is derived from an EMBL/GenBank/DDBJ whole genome shotgun (WGS) entry which is preliminary data.</text>
</comment>
<dbReference type="RefSeq" id="WP_214918634.1">
    <property type="nucleotide sequence ID" value="NZ_JAGGNX010000008.1"/>
</dbReference>
<protein>
    <submittedName>
        <fullName evidence="2">Uncharacterized protein</fullName>
    </submittedName>
</protein>
<evidence type="ECO:0000313" key="2">
    <source>
        <dbReference type="EMBL" id="MBT2329558.1"/>
    </source>
</evidence>
<dbReference type="Proteomes" id="UP000692896">
    <property type="component" value="Unassembled WGS sequence"/>
</dbReference>
<feature type="compositionally biased region" description="Polar residues" evidence="1">
    <location>
        <begin position="1"/>
        <end position="11"/>
    </location>
</feature>
<accession>A0A944DKD5</accession>
<dbReference type="AlphaFoldDB" id="A0A944DKD5"/>
<evidence type="ECO:0000313" key="3">
    <source>
        <dbReference type="Proteomes" id="UP000692896"/>
    </source>
</evidence>
<name>A0A944DKD5_PSEFL</name>
<reference evidence="2" key="1">
    <citation type="submission" date="2021-03" db="EMBL/GenBank/DDBJ databases">
        <title>Genomic analysis provides insights into the functional capacity of soil bacteria communities inhabiting an altitudinal gradient in the Atacama Desert.</title>
        <authorList>
            <person name="Gonzalez M."/>
            <person name="Maldonado J."/>
            <person name="Maza F."/>
            <person name="Hodar C."/>
            <person name="Cortes M."/>
            <person name="Palma R."/>
            <person name="Andreani C."/>
            <person name="Gaete A."/>
            <person name="Vasquez-Dean J."/>
            <person name="Acuna V."/>
            <person name="Aguado M."/>
            <person name="Mandakovic D."/>
            <person name="Latorre M."/>
            <person name="Orellana A."/>
            <person name="Gutierrez R."/>
            <person name="Montecino M."/>
            <person name="Allende M."/>
            <person name="Maass A."/>
            <person name="Cambiazo V."/>
        </authorList>
    </citation>
    <scope>NUCLEOTIDE SEQUENCE</scope>
    <source>
        <strain evidence="2">ISL-25</strain>
    </source>
</reference>
<evidence type="ECO:0000256" key="1">
    <source>
        <dbReference type="SAM" id="MobiDB-lite"/>
    </source>
</evidence>
<organism evidence="2 3">
    <name type="scientific">Pseudomonas fluorescens</name>
    <dbReference type="NCBI Taxonomy" id="294"/>
    <lineage>
        <taxon>Bacteria</taxon>
        <taxon>Pseudomonadati</taxon>
        <taxon>Pseudomonadota</taxon>
        <taxon>Gammaproteobacteria</taxon>
        <taxon>Pseudomonadales</taxon>
        <taxon>Pseudomonadaceae</taxon>
        <taxon>Pseudomonas</taxon>
    </lineage>
</organism>
<dbReference type="EMBL" id="JAGGOB010000024">
    <property type="protein sequence ID" value="MBT2329558.1"/>
    <property type="molecule type" value="Genomic_DNA"/>
</dbReference>